<organism evidence="2 3">
    <name type="scientific">Microbulbifer aestuariivivens</name>
    <dbReference type="NCBI Taxonomy" id="1908308"/>
    <lineage>
        <taxon>Bacteria</taxon>
        <taxon>Pseudomonadati</taxon>
        <taxon>Pseudomonadota</taxon>
        <taxon>Gammaproteobacteria</taxon>
        <taxon>Cellvibrionales</taxon>
        <taxon>Microbulbiferaceae</taxon>
        <taxon>Microbulbifer</taxon>
    </lineage>
</organism>
<gene>
    <name evidence="2" type="ORF">Maes01_02510</name>
</gene>
<accession>A0ABP9WRV8</accession>
<sequence length="114" mass="12732">MANDRPDASRLTSEISSCGSHLTIRVFGRFNFNLHRDFLHSYSSLPQTPSRLSIDLAHTTHLDSAALGMLLLLRDHCFGSNTELPPETVTLLNANDHVGAILQVSNFDRLFDIR</sequence>
<feature type="domain" description="STAS" evidence="1">
    <location>
        <begin position="11"/>
        <end position="114"/>
    </location>
</feature>
<evidence type="ECO:0000313" key="2">
    <source>
        <dbReference type="EMBL" id="GAA5525933.1"/>
    </source>
</evidence>
<dbReference type="InterPro" id="IPR036513">
    <property type="entry name" value="STAS_dom_sf"/>
</dbReference>
<evidence type="ECO:0000259" key="1">
    <source>
        <dbReference type="PROSITE" id="PS50801"/>
    </source>
</evidence>
<dbReference type="SUPFAM" id="SSF52091">
    <property type="entry name" value="SpoIIaa-like"/>
    <property type="match status" value="1"/>
</dbReference>
<protein>
    <submittedName>
        <fullName evidence="2">STAS-domain containing protein PA14_20770</fullName>
    </submittedName>
</protein>
<dbReference type="Proteomes" id="UP001408594">
    <property type="component" value="Unassembled WGS sequence"/>
</dbReference>
<name>A0ABP9WRV8_9GAMM</name>
<reference evidence="2 3" key="1">
    <citation type="submission" date="2024-02" db="EMBL/GenBank/DDBJ databases">
        <title>Microbulbifer aestuariivivens NBRC 112533.</title>
        <authorList>
            <person name="Ichikawa N."/>
            <person name="Katano-Makiyama Y."/>
            <person name="Hidaka K."/>
        </authorList>
    </citation>
    <scope>NUCLEOTIDE SEQUENCE [LARGE SCALE GENOMIC DNA]</scope>
    <source>
        <strain evidence="2 3">NBRC 112533</strain>
    </source>
</reference>
<dbReference type="RefSeq" id="WP_345552012.1">
    <property type="nucleotide sequence ID" value="NZ_BAABRT010000022.1"/>
</dbReference>
<dbReference type="CDD" id="cd07043">
    <property type="entry name" value="STAS_anti-anti-sigma_factors"/>
    <property type="match status" value="1"/>
</dbReference>
<comment type="caution">
    <text evidence="2">The sequence shown here is derived from an EMBL/GenBank/DDBJ whole genome shotgun (WGS) entry which is preliminary data.</text>
</comment>
<dbReference type="Gene3D" id="3.30.750.24">
    <property type="entry name" value="STAS domain"/>
    <property type="match status" value="1"/>
</dbReference>
<keyword evidence="3" id="KW-1185">Reference proteome</keyword>
<dbReference type="InterPro" id="IPR002645">
    <property type="entry name" value="STAS_dom"/>
</dbReference>
<dbReference type="EMBL" id="BAABRT010000022">
    <property type="protein sequence ID" value="GAA5525933.1"/>
    <property type="molecule type" value="Genomic_DNA"/>
</dbReference>
<proteinExistence type="predicted"/>
<dbReference type="PROSITE" id="PS50801">
    <property type="entry name" value="STAS"/>
    <property type="match status" value="1"/>
</dbReference>
<evidence type="ECO:0000313" key="3">
    <source>
        <dbReference type="Proteomes" id="UP001408594"/>
    </source>
</evidence>